<sequence>MEKALVSRCRSRLWFIILGGFLIWFALISLFRANPIHLVNYKSIYVAESYTQNNIVWSDDASTKGEIGRPFEGLGFKEDAPDRSSVEEGLVHENTRGEIGRPFKGVEFKENAPDRSSVKEGLVRVNPRGEIGRPFECVEFQEDAPERSSVEECLVHANTKGEVGRRFGGVEFEEDAPDSPSVEEGLVHANTKGEVRRPFEGVEFKEDVPEGSSVEEGLVSKTNSLLPGSEIAEEKAARQDGDSMSCEGRYIFVYRLPRQFNVDMLRHCQSLSNWTDMCDTLANYGLGPRLPNSNKVLGNTGWYDTNQFSLEVIFHNRMKQYKCLTNDSSVASAIFVPYYAGLDVARYLWDTDKSLRDAGPSDLVRWLRRRPEWKVMGGKDHFLVAGRIVWDFRRENEEPPNWGNNLVVLPESMNMTILVLESSLVPKANDFAIPYPTYFHPSKDIEVRQWQRRMRSLKRPYLFSFAGAPRKNLRNSIRNEIISQCRASRRRCNLLECSSRGKQCYNPIILMKLFQSSTFCLQPPGDSYTRRSAFDSILAGCIPVFFHSGSAYDQYKWHLPGDHSKYSVFIPENLVRDGKVTLEKLLLHISRKDVSAMQEEVIRLIPAILYADPTSELETLEDAFDLSVKGVLERVQRIREETLG</sequence>
<keyword evidence="8" id="KW-1185">Reference proteome</keyword>
<evidence type="ECO:0000256" key="1">
    <source>
        <dbReference type="ARBA" id="ARBA00004323"/>
    </source>
</evidence>
<dbReference type="KEGG" id="rarg:115746071"/>
<keyword evidence="6" id="KW-0472">Membrane</keyword>
<evidence type="ECO:0000313" key="9">
    <source>
        <dbReference type="RefSeq" id="XP_030537655.1"/>
    </source>
</evidence>
<dbReference type="GO" id="GO:0000139">
    <property type="term" value="C:Golgi membrane"/>
    <property type="evidence" value="ECO:0007669"/>
    <property type="project" value="UniProtKB-SubCell"/>
</dbReference>
<evidence type="ECO:0000313" key="8">
    <source>
        <dbReference type="Proteomes" id="UP000827889"/>
    </source>
</evidence>
<evidence type="ECO:0000256" key="4">
    <source>
        <dbReference type="ARBA" id="ARBA00022968"/>
    </source>
</evidence>
<dbReference type="PANTHER" id="PTHR11062:SF282">
    <property type="entry name" value="XYLOGLUCAN GALACTOSYLTRANSFERASE GT11-RELATED"/>
    <property type="match status" value="1"/>
</dbReference>
<comment type="similarity">
    <text evidence="2">Belongs to the glycosyltransferase 47 family.</text>
</comment>
<accession>A0A8B8PSA4</accession>
<evidence type="ECO:0000259" key="7">
    <source>
        <dbReference type="Pfam" id="PF03016"/>
    </source>
</evidence>
<protein>
    <submittedName>
        <fullName evidence="9">Xyloglucan galactosyltransferase KATAMARI1 homolog</fullName>
    </submittedName>
</protein>
<dbReference type="Proteomes" id="UP000827889">
    <property type="component" value="Chromosome 6"/>
</dbReference>
<keyword evidence="6" id="KW-0812">Transmembrane</keyword>
<keyword evidence="5" id="KW-0333">Golgi apparatus</keyword>
<name>A0A8B8PSA4_9MYRT</name>
<keyword evidence="4" id="KW-0735">Signal-anchor</keyword>
<comment type="subcellular location">
    <subcellularLocation>
        <location evidence="1">Golgi apparatus membrane</location>
        <topology evidence="1">Single-pass type II membrane protein</topology>
    </subcellularLocation>
</comment>
<dbReference type="PANTHER" id="PTHR11062">
    <property type="entry name" value="EXOSTOSIN HEPARAN SULFATE GLYCOSYLTRANSFERASE -RELATED"/>
    <property type="match status" value="1"/>
</dbReference>
<feature type="transmembrane region" description="Helical" evidence="6">
    <location>
        <begin position="12"/>
        <end position="31"/>
    </location>
</feature>
<dbReference type="GeneID" id="115746071"/>
<dbReference type="InterPro" id="IPR040911">
    <property type="entry name" value="Exostosin_GT47"/>
</dbReference>
<evidence type="ECO:0000256" key="2">
    <source>
        <dbReference type="ARBA" id="ARBA00010271"/>
    </source>
</evidence>
<dbReference type="OrthoDB" id="1924787at2759"/>
<evidence type="ECO:0000256" key="3">
    <source>
        <dbReference type="ARBA" id="ARBA00022676"/>
    </source>
</evidence>
<keyword evidence="6" id="KW-1133">Transmembrane helix</keyword>
<feature type="domain" description="Exostosin GT47" evidence="7">
    <location>
        <begin position="246"/>
        <end position="584"/>
    </location>
</feature>
<dbReference type="RefSeq" id="XP_030537655.1">
    <property type="nucleotide sequence ID" value="XM_030681795.2"/>
</dbReference>
<reference evidence="9" key="1">
    <citation type="submission" date="2025-08" db="UniProtKB">
        <authorList>
            <consortium name="RefSeq"/>
        </authorList>
    </citation>
    <scope>IDENTIFICATION</scope>
    <source>
        <tissue evidence="9">Leaf</tissue>
    </source>
</reference>
<organism evidence="8 9">
    <name type="scientific">Rhodamnia argentea</name>
    <dbReference type="NCBI Taxonomy" id="178133"/>
    <lineage>
        <taxon>Eukaryota</taxon>
        <taxon>Viridiplantae</taxon>
        <taxon>Streptophyta</taxon>
        <taxon>Embryophyta</taxon>
        <taxon>Tracheophyta</taxon>
        <taxon>Spermatophyta</taxon>
        <taxon>Magnoliopsida</taxon>
        <taxon>eudicotyledons</taxon>
        <taxon>Gunneridae</taxon>
        <taxon>Pentapetalae</taxon>
        <taxon>rosids</taxon>
        <taxon>malvids</taxon>
        <taxon>Myrtales</taxon>
        <taxon>Myrtaceae</taxon>
        <taxon>Myrtoideae</taxon>
        <taxon>Myrteae</taxon>
        <taxon>Australasian group</taxon>
        <taxon>Rhodamnia</taxon>
    </lineage>
</organism>
<dbReference type="AlphaFoldDB" id="A0A8B8PSA4"/>
<keyword evidence="3 9" id="KW-0328">Glycosyltransferase</keyword>
<evidence type="ECO:0000256" key="6">
    <source>
        <dbReference type="SAM" id="Phobius"/>
    </source>
</evidence>
<dbReference type="InterPro" id="IPR004263">
    <property type="entry name" value="Exostosin"/>
</dbReference>
<dbReference type="GO" id="GO:0016757">
    <property type="term" value="F:glycosyltransferase activity"/>
    <property type="evidence" value="ECO:0007669"/>
    <property type="project" value="UniProtKB-KW"/>
</dbReference>
<proteinExistence type="inferred from homology"/>
<evidence type="ECO:0000256" key="5">
    <source>
        <dbReference type="ARBA" id="ARBA00023034"/>
    </source>
</evidence>
<dbReference type="Pfam" id="PF03016">
    <property type="entry name" value="Exostosin_GT47"/>
    <property type="match status" value="1"/>
</dbReference>
<keyword evidence="3 9" id="KW-0808">Transferase</keyword>
<gene>
    <name evidence="9" type="primary">LOC115746071</name>
</gene>